<organism evidence="2 3">
    <name type="scientific">Micromonospora ureilytica</name>
    <dbReference type="NCBI Taxonomy" id="709868"/>
    <lineage>
        <taxon>Bacteria</taxon>
        <taxon>Bacillati</taxon>
        <taxon>Actinomycetota</taxon>
        <taxon>Actinomycetes</taxon>
        <taxon>Micromonosporales</taxon>
        <taxon>Micromonosporaceae</taxon>
        <taxon>Micromonospora</taxon>
    </lineage>
</organism>
<dbReference type="InterPro" id="IPR050237">
    <property type="entry name" value="ATP-dep_AMP-bd_enzyme"/>
</dbReference>
<name>A0A3N9XVS2_9ACTN</name>
<dbReference type="OrthoDB" id="4495845at2"/>
<dbReference type="InterPro" id="IPR000873">
    <property type="entry name" value="AMP-dep_synth/lig_dom"/>
</dbReference>
<evidence type="ECO:0000313" key="3">
    <source>
        <dbReference type="Proteomes" id="UP000278981"/>
    </source>
</evidence>
<accession>A0A3N9XVS2</accession>
<dbReference type="Gene3D" id="3.30.300.30">
    <property type="match status" value="1"/>
</dbReference>
<dbReference type="SUPFAM" id="SSF56801">
    <property type="entry name" value="Acetyl-CoA synthetase-like"/>
    <property type="match status" value="1"/>
</dbReference>
<dbReference type="InterPro" id="IPR020845">
    <property type="entry name" value="AMP-binding_CS"/>
</dbReference>
<evidence type="ECO:0000313" key="2">
    <source>
        <dbReference type="EMBL" id="RQX17116.1"/>
    </source>
</evidence>
<protein>
    <submittedName>
        <fullName evidence="2">AMP-dependent synthetase</fullName>
    </submittedName>
</protein>
<dbReference type="Pfam" id="PF00501">
    <property type="entry name" value="AMP-binding"/>
    <property type="match status" value="1"/>
</dbReference>
<proteinExistence type="predicted"/>
<feature type="domain" description="AMP-dependent synthetase/ligase" evidence="1">
    <location>
        <begin position="33"/>
        <end position="394"/>
    </location>
</feature>
<comment type="caution">
    <text evidence="2">The sequence shown here is derived from an EMBL/GenBank/DDBJ whole genome shotgun (WGS) entry which is preliminary data.</text>
</comment>
<dbReference type="CDD" id="cd04433">
    <property type="entry name" value="AFD_class_I"/>
    <property type="match status" value="1"/>
</dbReference>
<dbReference type="AlphaFoldDB" id="A0A3N9XVS2"/>
<dbReference type="RefSeq" id="WP_124819165.1">
    <property type="nucleotide sequence ID" value="NZ_QDGB01000230.1"/>
</dbReference>
<dbReference type="Proteomes" id="UP000278981">
    <property type="component" value="Unassembled WGS sequence"/>
</dbReference>
<dbReference type="PROSITE" id="PS00455">
    <property type="entry name" value="AMP_BINDING"/>
    <property type="match status" value="1"/>
</dbReference>
<dbReference type="InterPro" id="IPR042099">
    <property type="entry name" value="ANL_N_sf"/>
</dbReference>
<dbReference type="PANTHER" id="PTHR43767:SF1">
    <property type="entry name" value="NONRIBOSOMAL PEPTIDE SYNTHASE PES1 (EUROFUNG)-RELATED"/>
    <property type="match status" value="1"/>
</dbReference>
<dbReference type="PANTHER" id="PTHR43767">
    <property type="entry name" value="LONG-CHAIN-FATTY-ACID--COA LIGASE"/>
    <property type="match status" value="1"/>
</dbReference>
<dbReference type="InterPro" id="IPR045851">
    <property type="entry name" value="AMP-bd_C_sf"/>
</dbReference>
<dbReference type="EMBL" id="QDGB01000230">
    <property type="protein sequence ID" value="RQX17116.1"/>
    <property type="molecule type" value="Genomic_DNA"/>
</dbReference>
<sequence length="547" mass="58625">MDVKRMRAELAADPALGTGNLLTTLIARGEGLDDPALTFDTPVDDHPSWQPMSLNELEHRVTARAAELHRLGIRPRDPVAVYVRAAADQALSFLALARIGAVPALINGNLGSGLAAEYIRKRLASPVVITDAAHRQALRDEGLASQSMVDVATLGAGDPRLAPPPFQHHPDDPVVITHSSGTTGLPKAVAHSHHSLFAAVRHRLTLPKAAALDRMLVILPPGHAAMVIALSVALCNHVELALCSRQNGAYVLDVIEKWRPISVLGFSATWSDLAGVDLATRDLSSVQAWWNTGDCAHEPHIRHLVGAGRRYVMTSEGVTQKAGSVFIDGLGSSEMGHSQFFITHTPDTDRYRRCIGRPHVYTDAVVYDDEARELPAGQVGQLGIKAPTLSLGYWNDSELTYRTRRNGYFLTGDLVFRNEAGYFFHVDRLVDAVDIGDGNWVYTALAEERVLAACPEVLECTVVAVGEPGEVRTVILLTLHDGGEPEPDLVAKVTAALEPAVAATVASVLTAGDGVLPFGATGKVRKALLRDRLLSGELLGTAAAVVR</sequence>
<dbReference type="Gene3D" id="3.40.50.12780">
    <property type="entry name" value="N-terminal domain of ligase-like"/>
    <property type="match status" value="1"/>
</dbReference>
<gene>
    <name evidence="2" type="ORF">DDE19_12265</name>
</gene>
<evidence type="ECO:0000259" key="1">
    <source>
        <dbReference type="Pfam" id="PF00501"/>
    </source>
</evidence>
<reference evidence="2 3" key="1">
    <citation type="submission" date="2018-04" db="EMBL/GenBank/DDBJ databases">
        <title>Micromonosporas from Atacama Desert.</title>
        <authorList>
            <person name="Carro L."/>
            <person name="Klenk H.-P."/>
            <person name="Goodfellow M."/>
        </authorList>
    </citation>
    <scope>NUCLEOTIDE SEQUENCE [LARGE SCALE GENOMIC DNA]</scope>
    <source>
        <strain evidence="2 3">LB19</strain>
    </source>
</reference>
<dbReference type="GO" id="GO:0016878">
    <property type="term" value="F:acid-thiol ligase activity"/>
    <property type="evidence" value="ECO:0007669"/>
    <property type="project" value="UniProtKB-ARBA"/>
</dbReference>